<evidence type="ECO:0000256" key="5">
    <source>
        <dbReference type="ARBA" id="ARBA00022833"/>
    </source>
</evidence>
<keyword evidence="8" id="KW-0804">Transcription</keyword>
<evidence type="ECO:0000256" key="1">
    <source>
        <dbReference type="ARBA" id="ARBA00004123"/>
    </source>
</evidence>
<evidence type="ECO:0000256" key="3">
    <source>
        <dbReference type="ARBA" id="ARBA00022723"/>
    </source>
</evidence>
<dbReference type="InterPro" id="IPR003656">
    <property type="entry name" value="Znf_BED"/>
</dbReference>
<dbReference type="GO" id="GO:0009791">
    <property type="term" value="P:post-embryonic development"/>
    <property type="evidence" value="ECO:0007669"/>
    <property type="project" value="UniProtKB-ARBA"/>
</dbReference>
<comment type="subunit">
    <text evidence="2">Homodimer.</text>
</comment>
<feature type="region of interest" description="Disordered" evidence="11">
    <location>
        <begin position="89"/>
        <end position="112"/>
    </location>
</feature>
<gene>
    <name evidence="13" type="ORF">LE_TR17196_c0_g1_i1_g.55124</name>
</gene>
<evidence type="ECO:0000256" key="9">
    <source>
        <dbReference type="ARBA" id="ARBA00023242"/>
    </source>
</evidence>
<keyword evidence="7" id="KW-0238">DNA-binding</keyword>
<evidence type="ECO:0000256" key="4">
    <source>
        <dbReference type="ARBA" id="ARBA00022771"/>
    </source>
</evidence>
<dbReference type="Pfam" id="PF05699">
    <property type="entry name" value="Dimer_Tnp_hAT"/>
    <property type="match status" value="1"/>
</dbReference>
<name>A0A1J3HQQ2_NOCCA</name>
<evidence type="ECO:0000259" key="12">
    <source>
        <dbReference type="PROSITE" id="PS50808"/>
    </source>
</evidence>
<proteinExistence type="predicted"/>
<dbReference type="GO" id="GO:0008270">
    <property type="term" value="F:zinc ion binding"/>
    <property type="evidence" value="ECO:0007669"/>
    <property type="project" value="UniProtKB-KW"/>
</dbReference>
<comment type="subcellular location">
    <subcellularLocation>
        <location evidence="1">Nucleus</location>
    </subcellularLocation>
</comment>
<dbReference type="SUPFAM" id="SSF53098">
    <property type="entry name" value="Ribonuclease H-like"/>
    <property type="match status" value="1"/>
</dbReference>
<accession>A0A1J3HQQ2</accession>
<dbReference type="SMART" id="SM00614">
    <property type="entry name" value="ZnF_BED"/>
    <property type="match status" value="1"/>
</dbReference>
<dbReference type="GO" id="GO:0003677">
    <property type="term" value="F:DNA binding"/>
    <property type="evidence" value="ECO:0007669"/>
    <property type="project" value="UniProtKB-KW"/>
</dbReference>
<sequence>METSLEVYNDDIEMRSPERQPIKRRKKKSMVWEHFTVETIEPDLRRAFCKGCNQSFAYSNGTKVAGTSHLKRHIAKGTCPALIHAHAHENENENENGNNNMTTPYTPKSETPRRRYRTHNITPYVSFDQDKCRHEIAKMIIMHDYPLHMVEHPGFISFVKSLQPHFDNVSFNNVQGDCVATYLAEKQNVLKSLEAIPGRFCLTLDLWTSKLTLGYVFITLHFINSDWKIQKKLVNVLMEPYPESDEALSLAVANCVSEWGLEGKLFSVTFNHQRASKTSAENIRPLICIKNPGILDGQLVIGNCVARTFSGLAKDVLDKGKDVIKKIRDSVKHVKTSESHEERFVELKEQLQVPSDKVLSLDDQTQWNTTYKMLVAASELKEVFYCLETADPDYKQPPSAENWRHVEALCTFLKPLFEAASTLQSTENPSAVTFFHEVWKTQSDLSRAIGGDEPYVAGIAKIMKEKVDKYWRDCSLVLAMAVVMDPRFKMKLVEFSFSKIFGEDAGKNVKTVDDGIHELFTEYMAVPSPPQSEKSEKADGLSDFDTYIMETTGKDLKSELDQYLDETLLPRVQEFDVLDWWKQNKLKFPTLSKMARDILSVPVSAAAFVDHVFDVEPREMDEYKTSLRPETVEALICAREWLLESGDASSSSAAVVKSEA</sequence>
<dbReference type="Pfam" id="PF14372">
    <property type="entry name" value="hAT-like_RNase-H"/>
    <property type="match status" value="1"/>
</dbReference>
<dbReference type="InterPro" id="IPR012337">
    <property type="entry name" value="RNaseH-like_sf"/>
</dbReference>
<protein>
    <submittedName>
        <fullName evidence="13">Zinc finger BED domain-containing protein DAYSLEEPER</fullName>
    </submittedName>
</protein>
<dbReference type="InterPro" id="IPR025525">
    <property type="entry name" value="hAT-like_transposase_RNase-H"/>
</dbReference>
<dbReference type="InterPro" id="IPR052035">
    <property type="entry name" value="ZnF_BED_domain_contain"/>
</dbReference>
<evidence type="ECO:0000256" key="7">
    <source>
        <dbReference type="ARBA" id="ARBA00023125"/>
    </source>
</evidence>
<dbReference type="PANTHER" id="PTHR46481:SF10">
    <property type="entry name" value="ZINC FINGER BED DOMAIN-CONTAINING PROTEIN 39"/>
    <property type="match status" value="1"/>
</dbReference>
<feature type="domain" description="BED-type" evidence="12">
    <location>
        <begin position="26"/>
        <end position="95"/>
    </location>
</feature>
<evidence type="ECO:0000256" key="10">
    <source>
        <dbReference type="PROSITE-ProRule" id="PRU00027"/>
    </source>
</evidence>
<evidence type="ECO:0000256" key="11">
    <source>
        <dbReference type="SAM" id="MobiDB-lite"/>
    </source>
</evidence>
<evidence type="ECO:0000256" key="8">
    <source>
        <dbReference type="ARBA" id="ARBA00023163"/>
    </source>
</evidence>
<reference evidence="13" key="1">
    <citation type="submission" date="2016-07" db="EMBL/GenBank/DDBJ databases">
        <title>De novo transcriptome assembly of four accessions of the metal hyperaccumulator plant Noccaea caerulescens.</title>
        <authorList>
            <person name="Blande D."/>
            <person name="Halimaa P."/>
            <person name="Tervahauta A.I."/>
            <person name="Aarts M.G."/>
            <person name="Karenlampi S.O."/>
        </authorList>
    </citation>
    <scope>NUCLEOTIDE SEQUENCE</scope>
</reference>
<keyword evidence="9" id="KW-0539">Nucleus</keyword>
<keyword evidence="5" id="KW-0862">Zinc</keyword>
<keyword evidence="4 10" id="KW-0863">Zinc-finger</keyword>
<evidence type="ECO:0000256" key="2">
    <source>
        <dbReference type="ARBA" id="ARBA00011738"/>
    </source>
</evidence>
<dbReference type="AlphaFoldDB" id="A0A1J3HQQ2"/>
<keyword evidence="6" id="KW-0805">Transcription regulation</keyword>
<organism evidence="13">
    <name type="scientific">Noccaea caerulescens</name>
    <name type="common">Alpine penny-cress</name>
    <name type="synonym">Thlaspi caerulescens</name>
    <dbReference type="NCBI Taxonomy" id="107243"/>
    <lineage>
        <taxon>Eukaryota</taxon>
        <taxon>Viridiplantae</taxon>
        <taxon>Streptophyta</taxon>
        <taxon>Embryophyta</taxon>
        <taxon>Tracheophyta</taxon>
        <taxon>Spermatophyta</taxon>
        <taxon>Magnoliopsida</taxon>
        <taxon>eudicotyledons</taxon>
        <taxon>Gunneridae</taxon>
        <taxon>Pentapetalae</taxon>
        <taxon>rosids</taxon>
        <taxon>malvids</taxon>
        <taxon>Brassicales</taxon>
        <taxon>Brassicaceae</taxon>
        <taxon>Coluteocarpeae</taxon>
        <taxon>Noccaea</taxon>
    </lineage>
</organism>
<dbReference type="GO" id="GO:0046983">
    <property type="term" value="F:protein dimerization activity"/>
    <property type="evidence" value="ECO:0007669"/>
    <property type="project" value="InterPro"/>
</dbReference>
<dbReference type="PANTHER" id="PTHR46481">
    <property type="entry name" value="ZINC FINGER BED DOMAIN-CONTAINING PROTEIN 4"/>
    <property type="match status" value="1"/>
</dbReference>
<dbReference type="EMBL" id="GEVL01006754">
    <property type="protein sequence ID" value="JAU70587.1"/>
    <property type="molecule type" value="Transcribed_RNA"/>
</dbReference>
<keyword evidence="3" id="KW-0479">Metal-binding</keyword>
<evidence type="ECO:0000256" key="6">
    <source>
        <dbReference type="ARBA" id="ARBA00023015"/>
    </source>
</evidence>
<dbReference type="InterPro" id="IPR008906">
    <property type="entry name" value="HATC_C_dom"/>
</dbReference>
<dbReference type="GO" id="GO:0005634">
    <property type="term" value="C:nucleus"/>
    <property type="evidence" value="ECO:0007669"/>
    <property type="project" value="UniProtKB-SubCell"/>
</dbReference>
<evidence type="ECO:0000313" key="13">
    <source>
        <dbReference type="EMBL" id="JAU70587.1"/>
    </source>
</evidence>
<dbReference type="PROSITE" id="PS50808">
    <property type="entry name" value="ZF_BED"/>
    <property type="match status" value="1"/>
</dbReference>
<dbReference type="InterPro" id="IPR036236">
    <property type="entry name" value="Znf_C2H2_sf"/>
</dbReference>
<dbReference type="SUPFAM" id="SSF57667">
    <property type="entry name" value="beta-beta-alpha zinc fingers"/>
    <property type="match status" value="1"/>
</dbReference>